<comment type="similarity">
    <text evidence="2 5">Belongs to the RecX family.</text>
</comment>
<protein>
    <recommendedName>
        <fullName evidence="3 5">Regulatory protein RecX</fullName>
    </recommendedName>
</protein>
<evidence type="ECO:0000256" key="2">
    <source>
        <dbReference type="ARBA" id="ARBA00009695"/>
    </source>
</evidence>
<evidence type="ECO:0000259" key="8">
    <source>
        <dbReference type="Pfam" id="PF21982"/>
    </source>
</evidence>
<keyword evidence="4 5" id="KW-0963">Cytoplasm</keyword>
<comment type="caution">
    <text evidence="9">The sequence shown here is derived from an EMBL/GenBank/DDBJ whole genome shotgun (WGS) entry which is preliminary data.</text>
</comment>
<feature type="domain" description="RecX first three-helical" evidence="8">
    <location>
        <begin position="67"/>
        <end position="105"/>
    </location>
</feature>
<dbReference type="Proteomes" id="UP000808914">
    <property type="component" value="Unassembled WGS sequence"/>
</dbReference>
<dbReference type="InterPro" id="IPR053926">
    <property type="entry name" value="RecX_HTH_1st"/>
</dbReference>
<dbReference type="Pfam" id="PF02631">
    <property type="entry name" value="RecX_HTH2"/>
    <property type="match status" value="1"/>
</dbReference>
<name>A0ABS2PYW6_9BACL</name>
<dbReference type="InterPro" id="IPR053924">
    <property type="entry name" value="RecX_HTH_2nd"/>
</dbReference>
<dbReference type="InterPro" id="IPR053925">
    <property type="entry name" value="RecX_HTH_3rd"/>
</dbReference>
<evidence type="ECO:0000256" key="3">
    <source>
        <dbReference type="ARBA" id="ARBA00018111"/>
    </source>
</evidence>
<dbReference type="Pfam" id="PF21982">
    <property type="entry name" value="RecX_HTH1"/>
    <property type="match status" value="1"/>
</dbReference>
<comment type="subcellular location">
    <subcellularLocation>
        <location evidence="1 5">Cytoplasm</location>
    </subcellularLocation>
</comment>
<dbReference type="RefSeq" id="WP_205003093.1">
    <property type="nucleotide sequence ID" value="NZ_JAFBER010000006.1"/>
</dbReference>
<evidence type="ECO:0000256" key="4">
    <source>
        <dbReference type="ARBA" id="ARBA00022490"/>
    </source>
</evidence>
<reference evidence="9 10" key="1">
    <citation type="submission" date="2021-01" db="EMBL/GenBank/DDBJ databases">
        <title>Genomic Encyclopedia of Type Strains, Phase IV (KMG-IV): sequencing the most valuable type-strain genomes for metagenomic binning, comparative biology and taxonomic classification.</title>
        <authorList>
            <person name="Goeker M."/>
        </authorList>
    </citation>
    <scope>NUCLEOTIDE SEQUENCE [LARGE SCALE GENOMIC DNA]</scope>
    <source>
        <strain evidence="9 10">DSM 28236</strain>
    </source>
</reference>
<sequence length="271" mass="31930">MYQISKLRVDEKNKGYFYVDIKQENGSVMTLNVHEDVLVANELRKGLELSQEKLNAIRSEESLVKIYHLALNYLSYRMRSKRELADYLLKKGCERPKIEQIIHRLSRENLLNDKVFAEAFVRSRKRLTTKGPNYIFRELIQSGVSEKTAKAALDQYAPQEQYENALRFIKKKMGSGSKRSAVEEKQRLSRLLLQRGFYLDTISAVLEDAFSKSDEEEWKAICYQGEKALKKYRKYTGWERDQKIKQYLFRKGFSASLIERFIQESECDDEM</sequence>
<evidence type="ECO:0000259" key="6">
    <source>
        <dbReference type="Pfam" id="PF02631"/>
    </source>
</evidence>
<dbReference type="PANTHER" id="PTHR33602:SF1">
    <property type="entry name" value="REGULATORY PROTEIN RECX FAMILY PROTEIN"/>
    <property type="match status" value="1"/>
</dbReference>
<feature type="domain" description="RecX second three-helical" evidence="6">
    <location>
        <begin position="112"/>
        <end position="153"/>
    </location>
</feature>
<dbReference type="InterPro" id="IPR036388">
    <property type="entry name" value="WH-like_DNA-bd_sf"/>
</dbReference>
<dbReference type="Pfam" id="PF21981">
    <property type="entry name" value="RecX_HTH3"/>
    <property type="match status" value="2"/>
</dbReference>
<dbReference type="EMBL" id="JAFBER010000006">
    <property type="protein sequence ID" value="MBM7645161.1"/>
    <property type="molecule type" value="Genomic_DNA"/>
</dbReference>
<evidence type="ECO:0000313" key="9">
    <source>
        <dbReference type="EMBL" id="MBM7645161.1"/>
    </source>
</evidence>
<evidence type="ECO:0000256" key="1">
    <source>
        <dbReference type="ARBA" id="ARBA00004496"/>
    </source>
</evidence>
<evidence type="ECO:0000313" key="10">
    <source>
        <dbReference type="Proteomes" id="UP000808914"/>
    </source>
</evidence>
<dbReference type="Gene3D" id="1.10.10.10">
    <property type="entry name" value="Winged helix-like DNA-binding domain superfamily/Winged helix DNA-binding domain"/>
    <property type="match status" value="4"/>
</dbReference>
<dbReference type="PANTHER" id="PTHR33602">
    <property type="entry name" value="REGULATORY PROTEIN RECX FAMILY PROTEIN"/>
    <property type="match status" value="1"/>
</dbReference>
<organism evidence="9 10">
    <name type="scientific">Scopulibacillus daqui</name>
    <dbReference type="NCBI Taxonomy" id="1469162"/>
    <lineage>
        <taxon>Bacteria</taxon>
        <taxon>Bacillati</taxon>
        <taxon>Bacillota</taxon>
        <taxon>Bacilli</taxon>
        <taxon>Bacillales</taxon>
        <taxon>Sporolactobacillaceae</taxon>
        <taxon>Scopulibacillus</taxon>
    </lineage>
</organism>
<feature type="domain" description="RecX third three-helical" evidence="7">
    <location>
        <begin position="215"/>
        <end position="262"/>
    </location>
</feature>
<proteinExistence type="inferred from homology"/>
<feature type="domain" description="RecX third three-helical" evidence="7">
    <location>
        <begin position="159"/>
        <end position="206"/>
    </location>
</feature>
<accession>A0ABS2PYW6</accession>
<comment type="function">
    <text evidence="5">Modulates RecA activity.</text>
</comment>
<keyword evidence="10" id="KW-1185">Reference proteome</keyword>
<evidence type="ECO:0000256" key="5">
    <source>
        <dbReference type="HAMAP-Rule" id="MF_01114"/>
    </source>
</evidence>
<dbReference type="HAMAP" id="MF_01114">
    <property type="entry name" value="RecX"/>
    <property type="match status" value="1"/>
</dbReference>
<dbReference type="InterPro" id="IPR003783">
    <property type="entry name" value="Regulatory_RecX"/>
</dbReference>
<gene>
    <name evidence="5" type="primary">recX</name>
    <name evidence="9" type="ORF">JOD45_001372</name>
</gene>
<evidence type="ECO:0000259" key="7">
    <source>
        <dbReference type="Pfam" id="PF21981"/>
    </source>
</evidence>